<dbReference type="Gene3D" id="1.10.510.10">
    <property type="entry name" value="Transferase(Phosphotransferase) domain 1"/>
    <property type="match status" value="2"/>
</dbReference>
<organism evidence="3 4">
    <name type="scientific">Edaphochlamys debaryana</name>
    <dbReference type="NCBI Taxonomy" id="47281"/>
    <lineage>
        <taxon>Eukaryota</taxon>
        <taxon>Viridiplantae</taxon>
        <taxon>Chlorophyta</taxon>
        <taxon>core chlorophytes</taxon>
        <taxon>Chlorophyceae</taxon>
        <taxon>CS clade</taxon>
        <taxon>Chlamydomonadales</taxon>
        <taxon>Chlamydomonadales incertae sedis</taxon>
        <taxon>Edaphochlamys</taxon>
    </lineage>
</organism>
<evidence type="ECO:0000313" key="3">
    <source>
        <dbReference type="EMBL" id="KAG2486842.1"/>
    </source>
</evidence>
<reference evidence="3" key="1">
    <citation type="journal article" date="2020" name="bioRxiv">
        <title>Comparative genomics of Chlamydomonas.</title>
        <authorList>
            <person name="Craig R.J."/>
            <person name="Hasan A.R."/>
            <person name="Ness R.W."/>
            <person name="Keightley P.D."/>
        </authorList>
    </citation>
    <scope>NUCLEOTIDE SEQUENCE</scope>
    <source>
        <strain evidence="3">CCAP 11/70</strain>
    </source>
</reference>
<feature type="compositionally biased region" description="Low complexity" evidence="1">
    <location>
        <begin position="112"/>
        <end position="122"/>
    </location>
</feature>
<dbReference type="InterPro" id="IPR000719">
    <property type="entry name" value="Prot_kinase_dom"/>
</dbReference>
<feature type="domain" description="Protein kinase" evidence="2">
    <location>
        <begin position="1"/>
        <end position="510"/>
    </location>
</feature>
<feature type="region of interest" description="Disordered" evidence="1">
    <location>
        <begin position="322"/>
        <end position="347"/>
    </location>
</feature>
<feature type="compositionally biased region" description="Low complexity" evidence="1">
    <location>
        <begin position="132"/>
        <end position="147"/>
    </location>
</feature>
<dbReference type="Proteomes" id="UP000612055">
    <property type="component" value="Unassembled WGS sequence"/>
</dbReference>
<dbReference type="GO" id="GO:0005737">
    <property type="term" value="C:cytoplasm"/>
    <property type="evidence" value="ECO:0007669"/>
    <property type="project" value="TreeGrafter"/>
</dbReference>
<evidence type="ECO:0000259" key="2">
    <source>
        <dbReference type="PROSITE" id="PS50011"/>
    </source>
</evidence>
<feature type="compositionally biased region" description="Low complexity" evidence="1">
    <location>
        <begin position="162"/>
        <end position="174"/>
    </location>
</feature>
<dbReference type="PANTHER" id="PTHR23257">
    <property type="entry name" value="SERINE-THREONINE PROTEIN KINASE"/>
    <property type="match status" value="1"/>
</dbReference>
<dbReference type="GO" id="GO:0007165">
    <property type="term" value="P:signal transduction"/>
    <property type="evidence" value="ECO:0007669"/>
    <property type="project" value="TreeGrafter"/>
</dbReference>
<dbReference type="InterPro" id="IPR001245">
    <property type="entry name" value="Ser-Thr/Tyr_kinase_cat_dom"/>
</dbReference>
<dbReference type="InterPro" id="IPR050167">
    <property type="entry name" value="Ser_Thr_protein_kinase"/>
</dbReference>
<keyword evidence="4" id="KW-1185">Reference proteome</keyword>
<dbReference type="PROSITE" id="PS50011">
    <property type="entry name" value="PROTEIN_KINASE_DOM"/>
    <property type="match status" value="1"/>
</dbReference>
<evidence type="ECO:0000313" key="4">
    <source>
        <dbReference type="Proteomes" id="UP000612055"/>
    </source>
</evidence>
<proteinExistence type="predicted"/>
<gene>
    <name evidence="3" type="ORF">HYH03_014525</name>
</gene>
<dbReference type="GO" id="GO:0005524">
    <property type="term" value="F:ATP binding"/>
    <property type="evidence" value="ECO:0007669"/>
    <property type="project" value="InterPro"/>
</dbReference>
<dbReference type="OrthoDB" id="550936at2759"/>
<dbReference type="AlphaFoldDB" id="A0A835XL64"/>
<dbReference type="PANTHER" id="PTHR23257:SF963">
    <property type="entry name" value="AT08303P"/>
    <property type="match status" value="1"/>
</dbReference>
<sequence>MLTSTLSHANVLPTYHHEVKRVRVDGDGREVEVEMEAGHRNGAGGYDAQGAGALVGDDGCGSLRLKIYMQYCEGGSLSSMIQSGGLGCPAAHAGRSHRSSLEAPAPQPLPQPAQARPAAPAAVWMDEGAPPALEGATATSEAAGAAEAGEDPTSTSGGGPAGEPAQAQARTAAPARAAAVGSTGLGALLQAPVQAAAPAAGGSGALPKRQQGDAANNLSWEDLERSPGLTNLPYALLAAIDVARGLEYLHGQGVIHGDVNDINVLLKAARPLLPGLGLGLDGGVLSSAGSIRANMSCPRAGASGASLRAPYGPQPVPLAGVVPSAPTSDAAAGDGDPRGLPATPGFGALPTSGAIPPAFDPAASLLASGASGAMALEVAAAEMLGWVFKLADFGLSVQLAGPSQTHVSNLAQGTPHFVAQEVMLSGRLSPAADVYSFGVLLWLLLHGVCTRQVVHLLPRAPYASAAPLLLRHAAPGLPPSAARLLARCLSQEPGDRPPAAQLRQELETVMREVAGPELAQLLLGTERKEVVVAV</sequence>
<dbReference type="Pfam" id="PF07714">
    <property type="entry name" value="PK_Tyr_Ser-Thr"/>
    <property type="match status" value="1"/>
</dbReference>
<feature type="region of interest" description="Disordered" evidence="1">
    <location>
        <begin position="85"/>
        <end position="174"/>
    </location>
</feature>
<comment type="caution">
    <text evidence="3">The sequence shown here is derived from an EMBL/GenBank/DDBJ whole genome shotgun (WGS) entry which is preliminary data.</text>
</comment>
<protein>
    <recommendedName>
        <fullName evidence="2">Protein kinase domain-containing protein</fullName>
    </recommendedName>
</protein>
<name>A0A835XL64_9CHLO</name>
<evidence type="ECO:0000256" key="1">
    <source>
        <dbReference type="SAM" id="MobiDB-lite"/>
    </source>
</evidence>
<dbReference type="InterPro" id="IPR011009">
    <property type="entry name" value="Kinase-like_dom_sf"/>
</dbReference>
<dbReference type="EMBL" id="JAEHOE010000106">
    <property type="protein sequence ID" value="KAG2486842.1"/>
    <property type="molecule type" value="Genomic_DNA"/>
</dbReference>
<dbReference type="SUPFAM" id="SSF56112">
    <property type="entry name" value="Protein kinase-like (PK-like)"/>
    <property type="match status" value="1"/>
</dbReference>
<dbReference type="GO" id="GO:0004672">
    <property type="term" value="F:protein kinase activity"/>
    <property type="evidence" value="ECO:0007669"/>
    <property type="project" value="InterPro"/>
</dbReference>
<accession>A0A835XL64</accession>